<accession>A0ACC2PFS5</accession>
<name>A0ACC2PFS5_9HYME</name>
<comment type="caution">
    <text evidence="1">The sequence shown here is derived from an EMBL/GenBank/DDBJ whole genome shotgun (WGS) entry which is preliminary data.</text>
</comment>
<evidence type="ECO:0000313" key="1">
    <source>
        <dbReference type="EMBL" id="KAJ8682192.1"/>
    </source>
</evidence>
<reference evidence="1" key="1">
    <citation type="submission" date="2023-04" db="EMBL/GenBank/DDBJ databases">
        <title>A chromosome-level genome assembly of the parasitoid wasp Eretmocerus hayati.</title>
        <authorList>
            <person name="Zhong Y."/>
            <person name="Liu S."/>
            <person name="Liu Y."/>
        </authorList>
    </citation>
    <scope>NUCLEOTIDE SEQUENCE</scope>
    <source>
        <strain evidence="1">ZJU_SS_LIU_2023</strain>
    </source>
</reference>
<evidence type="ECO:0000313" key="2">
    <source>
        <dbReference type="Proteomes" id="UP001239111"/>
    </source>
</evidence>
<protein>
    <submittedName>
        <fullName evidence="1">Uncharacterized protein</fullName>
    </submittedName>
</protein>
<sequence length="129" mass="13497">MDSSSSSAGLLGRFYSSDNLSDDEDMGVPSDLFQDQQARVNAASASILGAFGRARRSTSAGAASDGSGSSLSGANSNGDHHDESLLVHPVNLAPEREGPDVTTHRRIGRWRRPAASTTLDDESPLLEVA</sequence>
<organism evidence="1 2">
    <name type="scientific">Eretmocerus hayati</name>
    <dbReference type="NCBI Taxonomy" id="131215"/>
    <lineage>
        <taxon>Eukaryota</taxon>
        <taxon>Metazoa</taxon>
        <taxon>Ecdysozoa</taxon>
        <taxon>Arthropoda</taxon>
        <taxon>Hexapoda</taxon>
        <taxon>Insecta</taxon>
        <taxon>Pterygota</taxon>
        <taxon>Neoptera</taxon>
        <taxon>Endopterygota</taxon>
        <taxon>Hymenoptera</taxon>
        <taxon>Apocrita</taxon>
        <taxon>Proctotrupomorpha</taxon>
        <taxon>Chalcidoidea</taxon>
        <taxon>Aphelinidae</taxon>
        <taxon>Aphelininae</taxon>
        <taxon>Eretmocerus</taxon>
    </lineage>
</organism>
<proteinExistence type="predicted"/>
<gene>
    <name evidence="1" type="ORF">QAD02_017984</name>
</gene>
<keyword evidence="2" id="KW-1185">Reference proteome</keyword>
<dbReference type="Proteomes" id="UP001239111">
    <property type="component" value="Chromosome 1"/>
</dbReference>
<dbReference type="EMBL" id="CM056741">
    <property type="protein sequence ID" value="KAJ8682192.1"/>
    <property type="molecule type" value="Genomic_DNA"/>
</dbReference>